<accession>A0A4Y2DN68</accession>
<protein>
    <submittedName>
        <fullName evidence="1">Uncharacterized protein</fullName>
    </submittedName>
</protein>
<reference evidence="1 2" key="1">
    <citation type="journal article" date="2019" name="Sci. Rep.">
        <title>Orb-weaving spider Araneus ventricosus genome elucidates the spidroin gene catalogue.</title>
        <authorList>
            <person name="Kono N."/>
            <person name="Nakamura H."/>
            <person name="Ohtoshi R."/>
            <person name="Moran D.A.P."/>
            <person name="Shinohara A."/>
            <person name="Yoshida Y."/>
            <person name="Fujiwara M."/>
            <person name="Mori M."/>
            <person name="Tomita M."/>
            <person name="Arakawa K."/>
        </authorList>
    </citation>
    <scope>NUCLEOTIDE SEQUENCE [LARGE SCALE GENOMIC DNA]</scope>
</reference>
<dbReference type="AlphaFoldDB" id="A0A4Y2DN68"/>
<evidence type="ECO:0000313" key="1">
    <source>
        <dbReference type="EMBL" id="GBM18260.1"/>
    </source>
</evidence>
<comment type="caution">
    <text evidence="1">The sequence shown here is derived from an EMBL/GenBank/DDBJ whole genome shotgun (WGS) entry which is preliminary data.</text>
</comment>
<proteinExistence type="predicted"/>
<sequence>MSAFVPDAKKGYVREESLQIDQRTTRRMVIGTIDLVTTNKITNILDRKMINQKLQLQPLKGSTEKLNVSTSSVSSHQDSGDVFLPVTSLNFGVSCRLVHCYKQ</sequence>
<organism evidence="1 2">
    <name type="scientific">Araneus ventricosus</name>
    <name type="common">Orbweaver spider</name>
    <name type="synonym">Epeira ventricosa</name>
    <dbReference type="NCBI Taxonomy" id="182803"/>
    <lineage>
        <taxon>Eukaryota</taxon>
        <taxon>Metazoa</taxon>
        <taxon>Ecdysozoa</taxon>
        <taxon>Arthropoda</taxon>
        <taxon>Chelicerata</taxon>
        <taxon>Arachnida</taxon>
        <taxon>Araneae</taxon>
        <taxon>Araneomorphae</taxon>
        <taxon>Entelegynae</taxon>
        <taxon>Araneoidea</taxon>
        <taxon>Araneidae</taxon>
        <taxon>Araneus</taxon>
    </lineage>
</organism>
<name>A0A4Y2DN68_ARAVE</name>
<keyword evidence="2" id="KW-1185">Reference proteome</keyword>
<dbReference type="Proteomes" id="UP000499080">
    <property type="component" value="Unassembled WGS sequence"/>
</dbReference>
<gene>
    <name evidence="1" type="ORF">AVEN_39022_1</name>
</gene>
<dbReference type="EMBL" id="BGPR01000400">
    <property type="protein sequence ID" value="GBM18260.1"/>
    <property type="molecule type" value="Genomic_DNA"/>
</dbReference>
<evidence type="ECO:0000313" key="2">
    <source>
        <dbReference type="Proteomes" id="UP000499080"/>
    </source>
</evidence>